<protein>
    <submittedName>
        <fullName evidence="2">Exosporium glycoprotein BclB-related protein</fullName>
    </submittedName>
</protein>
<dbReference type="Pfam" id="PF01391">
    <property type="entry name" value="Collagen"/>
    <property type="match status" value="1"/>
</dbReference>
<organism evidence="2 3">
    <name type="scientific">Kineothrix sedimenti</name>
    <dbReference type="NCBI Taxonomy" id="3123317"/>
    <lineage>
        <taxon>Bacteria</taxon>
        <taxon>Bacillati</taxon>
        <taxon>Bacillota</taxon>
        <taxon>Clostridia</taxon>
        <taxon>Lachnospirales</taxon>
        <taxon>Lachnospiraceae</taxon>
        <taxon>Kineothrix</taxon>
    </lineage>
</organism>
<dbReference type="EMBL" id="CP146256">
    <property type="protein sequence ID" value="XAH75370.1"/>
    <property type="molecule type" value="Genomic_DNA"/>
</dbReference>
<evidence type="ECO:0000313" key="2">
    <source>
        <dbReference type="EMBL" id="XAH75370.1"/>
    </source>
</evidence>
<dbReference type="PANTHER" id="PTHR24637:SF422">
    <property type="entry name" value="COLLAGEN IV NC1 DOMAIN-CONTAINING PROTEIN"/>
    <property type="match status" value="1"/>
</dbReference>
<feature type="region of interest" description="Disordered" evidence="1">
    <location>
        <begin position="1"/>
        <end position="89"/>
    </location>
</feature>
<dbReference type="NCBIfam" id="TIGR03721">
    <property type="entry name" value="exospore_TM"/>
    <property type="match status" value="1"/>
</dbReference>
<keyword evidence="3" id="KW-1185">Reference proteome</keyword>
<gene>
    <name evidence="2" type="ORF">V6984_06330</name>
</gene>
<evidence type="ECO:0000313" key="3">
    <source>
        <dbReference type="Proteomes" id="UP001451571"/>
    </source>
</evidence>
<reference evidence="2 3" key="1">
    <citation type="submission" date="2024-02" db="EMBL/GenBank/DDBJ databases">
        <title>Bacterial strain from lacustrine sediment.</title>
        <authorList>
            <person name="Petit C."/>
            <person name="Fadhlaoui K."/>
        </authorList>
    </citation>
    <scope>NUCLEOTIDE SEQUENCE [LARGE SCALE GENOMIC DNA]</scope>
    <source>
        <strain evidence="2 3">IPX-CK</strain>
    </source>
</reference>
<accession>A0ABZ3EZU1</accession>
<dbReference type="Proteomes" id="UP001451571">
    <property type="component" value="Chromosome"/>
</dbReference>
<dbReference type="InterPro" id="IPR021210">
    <property type="entry name" value="Exosporium_BclB"/>
</dbReference>
<dbReference type="PANTHER" id="PTHR24637">
    <property type="entry name" value="COLLAGEN"/>
    <property type="match status" value="1"/>
</dbReference>
<evidence type="ECO:0000256" key="1">
    <source>
        <dbReference type="SAM" id="MobiDB-lite"/>
    </source>
</evidence>
<dbReference type="RefSeq" id="WP_342758931.1">
    <property type="nucleotide sequence ID" value="NZ_CP146256.1"/>
</dbReference>
<dbReference type="InterPro" id="IPR008160">
    <property type="entry name" value="Collagen"/>
</dbReference>
<proteinExistence type="predicted"/>
<name>A0ABZ3EZU1_9FIRM</name>
<sequence length="261" mass="23535">MTPAGATGPTGATGATGATGPTGATGADGAAGATGPTGATGATGATGPTGATGADGAAGATGPTGATGATGATGPTGATGATGATGPTGPTGAGAIIPFASGGPVTLTTVLGGLLNASSAIGFGTNLPGISAASGTISLLGLTNLAFSVPRDGVITSLAGYLSISAAVSLIGSTVTVTAQLFQSPTPDDTFVAVPGAVVTLAPPLTGLISIGDITSGITSGLNIPVTAGTRLLLVFSAAVTAGLDLATVIDGYASAGLGIS</sequence>